<dbReference type="Gene3D" id="2.40.50.100">
    <property type="match status" value="1"/>
</dbReference>
<comment type="similarity">
    <text evidence="2">Belongs to the membrane fusion protein (MFP) (TC 8.A.1) family.</text>
</comment>
<dbReference type="InterPro" id="IPR058626">
    <property type="entry name" value="MdtA-like_b-barrel"/>
</dbReference>
<feature type="coiled-coil region" evidence="3">
    <location>
        <begin position="100"/>
        <end position="172"/>
    </location>
</feature>
<dbReference type="RefSeq" id="WP_090753544.1">
    <property type="nucleotide sequence ID" value="NZ_FNGE01000003.1"/>
</dbReference>
<dbReference type="PANTHER" id="PTHR30158:SF3">
    <property type="entry name" value="MULTIDRUG EFFLUX PUMP SUBUNIT ACRA-RELATED"/>
    <property type="match status" value="1"/>
</dbReference>
<dbReference type="GO" id="GO:0022857">
    <property type="term" value="F:transmembrane transporter activity"/>
    <property type="evidence" value="ECO:0007669"/>
    <property type="project" value="InterPro"/>
</dbReference>
<evidence type="ECO:0000259" key="6">
    <source>
        <dbReference type="Pfam" id="PF25917"/>
    </source>
</evidence>
<evidence type="ECO:0000256" key="3">
    <source>
        <dbReference type="SAM" id="Coils"/>
    </source>
</evidence>
<dbReference type="Gene3D" id="2.40.30.170">
    <property type="match status" value="1"/>
</dbReference>
<dbReference type="STRING" id="525640.SAMN04487971_103247"/>
<evidence type="ECO:0000259" key="8">
    <source>
        <dbReference type="Pfam" id="PF25967"/>
    </source>
</evidence>
<evidence type="ECO:0000313" key="9">
    <source>
        <dbReference type="EMBL" id="SDK83593.1"/>
    </source>
</evidence>
<feature type="domain" description="Multidrug resistance protein MdtA-like beta-barrel" evidence="7">
    <location>
        <begin position="206"/>
        <end position="288"/>
    </location>
</feature>
<feature type="domain" description="Multidrug resistance protein MdtA-like barrel-sandwich hybrid" evidence="6">
    <location>
        <begin position="61"/>
        <end position="201"/>
    </location>
</feature>
<dbReference type="InterPro" id="IPR006143">
    <property type="entry name" value="RND_pump_MFP"/>
</dbReference>
<keyword evidence="5" id="KW-0732">Signal</keyword>
<dbReference type="InterPro" id="IPR058625">
    <property type="entry name" value="MdtA-like_BSH"/>
</dbReference>
<dbReference type="GO" id="GO:0046677">
    <property type="term" value="P:response to antibiotic"/>
    <property type="evidence" value="ECO:0007669"/>
    <property type="project" value="TreeGrafter"/>
</dbReference>
<dbReference type="Pfam" id="PF25917">
    <property type="entry name" value="BSH_RND"/>
    <property type="match status" value="1"/>
</dbReference>
<comment type="subcellular location">
    <subcellularLocation>
        <location evidence="1">Cell envelope</location>
    </subcellularLocation>
</comment>
<reference evidence="10" key="1">
    <citation type="submission" date="2016-10" db="EMBL/GenBank/DDBJ databases">
        <authorList>
            <person name="Varghese N."/>
            <person name="Submissions S."/>
        </authorList>
    </citation>
    <scope>NUCLEOTIDE SEQUENCE [LARGE SCALE GENOMIC DNA]</scope>
    <source>
        <strain evidence="10">CGMCC 1.7655</strain>
    </source>
</reference>
<dbReference type="Proteomes" id="UP000199555">
    <property type="component" value="Unassembled WGS sequence"/>
</dbReference>
<feature type="chain" id="PRO_5011455740" evidence="5">
    <location>
        <begin position="29"/>
        <end position="400"/>
    </location>
</feature>
<dbReference type="Pfam" id="PF25967">
    <property type="entry name" value="RND-MFP_C"/>
    <property type="match status" value="1"/>
</dbReference>
<keyword evidence="10" id="KW-1185">Reference proteome</keyword>
<keyword evidence="3" id="KW-0175">Coiled coil</keyword>
<dbReference type="EMBL" id="FNGE01000003">
    <property type="protein sequence ID" value="SDK83593.1"/>
    <property type="molecule type" value="Genomic_DNA"/>
</dbReference>
<evidence type="ECO:0000259" key="7">
    <source>
        <dbReference type="Pfam" id="PF25944"/>
    </source>
</evidence>
<evidence type="ECO:0000313" key="10">
    <source>
        <dbReference type="Proteomes" id="UP000199555"/>
    </source>
</evidence>
<feature type="domain" description="Multidrug resistance protein MdtA-like C-terminal permuted SH3" evidence="8">
    <location>
        <begin position="299"/>
        <end position="357"/>
    </location>
</feature>
<gene>
    <name evidence="9" type="ORF">SAMN04487971_103247</name>
</gene>
<dbReference type="Gene3D" id="1.10.287.470">
    <property type="entry name" value="Helix hairpin bin"/>
    <property type="match status" value="1"/>
</dbReference>
<evidence type="ECO:0000256" key="1">
    <source>
        <dbReference type="ARBA" id="ARBA00004196"/>
    </source>
</evidence>
<protein>
    <submittedName>
        <fullName evidence="9">Membrane fusion protein, multidrug efflux system</fullName>
    </submittedName>
</protein>
<dbReference type="AlphaFoldDB" id="A0A1G9F5X9"/>
<dbReference type="PANTHER" id="PTHR30158">
    <property type="entry name" value="ACRA/E-RELATED COMPONENT OF DRUG EFFLUX TRANSPORTER"/>
    <property type="match status" value="1"/>
</dbReference>
<name>A0A1G9F5X9_9RHOB</name>
<dbReference type="Gene3D" id="2.40.420.20">
    <property type="match status" value="1"/>
</dbReference>
<accession>A0A1G9F5X9</accession>
<organism evidence="9 10">
    <name type="scientific">Paracoccus chinensis</name>
    <dbReference type="NCBI Taxonomy" id="525640"/>
    <lineage>
        <taxon>Bacteria</taxon>
        <taxon>Pseudomonadati</taxon>
        <taxon>Pseudomonadota</taxon>
        <taxon>Alphaproteobacteria</taxon>
        <taxon>Rhodobacterales</taxon>
        <taxon>Paracoccaceae</taxon>
        <taxon>Paracoccus</taxon>
    </lineage>
</organism>
<dbReference type="GO" id="GO:0030313">
    <property type="term" value="C:cell envelope"/>
    <property type="evidence" value="ECO:0007669"/>
    <property type="project" value="UniProtKB-SubCell"/>
</dbReference>
<proteinExistence type="inferred from homology"/>
<dbReference type="GO" id="GO:0005886">
    <property type="term" value="C:plasma membrane"/>
    <property type="evidence" value="ECO:0007669"/>
    <property type="project" value="TreeGrafter"/>
</dbReference>
<feature type="region of interest" description="Disordered" evidence="4">
    <location>
        <begin position="363"/>
        <end position="400"/>
    </location>
</feature>
<evidence type="ECO:0000256" key="4">
    <source>
        <dbReference type="SAM" id="MobiDB-lite"/>
    </source>
</evidence>
<dbReference type="InterPro" id="IPR058627">
    <property type="entry name" value="MdtA-like_C"/>
</dbReference>
<feature type="compositionally biased region" description="Low complexity" evidence="4">
    <location>
        <begin position="367"/>
        <end position="400"/>
    </location>
</feature>
<sequence>MFHFPLSRPALGLAGVLLLGLAPCAASAQAPTPTVTVLEAQPTDYTLTARLPGRIKASTISEVRPQVSGIIRERQFEEGTEVEAGQPLYQIESDTYAAAASAARAAVAQAQANFDLAQREAQRAEELFTNRTTSAAARDAAIAGRDAASAALQLAQAQLQSAEIDLERTTIRAPIPGVIGFSQATPGSLVAAQQANPLTTIRTLDPVYVDVTQSANDLLRWRQSQHGGGVLATGQATLILPTGDEYPVKGELRAAEPQVEPTTGMITLRIAFPNPDKLLLPGLYVEVILPQIEEKGVYLVPQSVVMRDQSGTPNVWVVENGTVAVRPLTVETSDGNNWVVTEGLNPGDQIIATGFQKVAPGAPVEIAPDPAEAGAQPEGAAPDAEAAPAAAAATAPAEGN</sequence>
<evidence type="ECO:0000256" key="2">
    <source>
        <dbReference type="ARBA" id="ARBA00009477"/>
    </source>
</evidence>
<dbReference type="NCBIfam" id="TIGR01730">
    <property type="entry name" value="RND_mfp"/>
    <property type="match status" value="1"/>
</dbReference>
<feature type="signal peptide" evidence="5">
    <location>
        <begin position="1"/>
        <end position="28"/>
    </location>
</feature>
<dbReference type="OrthoDB" id="9816569at2"/>
<dbReference type="SUPFAM" id="SSF111369">
    <property type="entry name" value="HlyD-like secretion proteins"/>
    <property type="match status" value="1"/>
</dbReference>
<evidence type="ECO:0000256" key="5">
    <source>
        <dbReference type="SAM" id="SignalP"/>
    </source>
</evidence>
<dbReference type="Pfam" id="PF25944">
    <property type="entry name" value="Beta-barrel_RND"/>
    <property type="match status" value="1"/>
</dbReference>